<dbReference type="PROSITE" id="PS50076">
    <property type="entry name" value="DNAJ_2"/>
    <property type="match status" value="1"/>
</dbReference>
<feature type="region of interest" description="Disordered" evidence="2">
    <location>
        <begin position="372"/>
        <end position="426"/>
    </location>
</feature>
<organism evidence="4 5">
    <name type="scientific">Cylindrotheca closterium</name>
    <dbReference type="NCBI Taxonomy" id="2856"/>
    <lineage>
        <taxon>Eukaryota</taxon>
        <taxon>Sar</taxon>
        <taxon>Stramenopiles</taxon>
        <taxon>Ochrophyta</taxon>
        <taxon>Bacillariophyta</taxon>
        <taxon>Bacillariophyceae</taxon>
        <taxon>Bacillariophycidae</taxon>
        <taxon>Bacillariales</taxon>
        <taxon>Bacillariaceae</taxon>
        <taxon>Cylindrotheca</taxon>
    </lineage>
</organism>
<dbReference type="InterPro" id="IPR042858">
    <property type="entry name" value="DNAJC8"/>
</dbReference>
<protein>
    <recommendedName>
        <fullName evidence="3">J domain-containing protein</fullName>
    </recommendedName>
</protein>
<name>A0AAD2FUY6_9STRA</name>
<dbReference type="InterPro" id="IPR036869">
    <property type="entry name" value="J_dom_sf"/>
</dbReference>
<evidence type="ECO:0000313" key="4">
    <source>
        <dbReference type="EMBL" id="CAJ1953743.1"/>
    </source>
</evidence>
<keyword evidence="1" id="KW-0802">TPR repeat</keyword>
<dbReference type="Gene3D" id="1.25.40.10">
    <property type="entry name" value="Tetratricopeptide repeat domain"/>
    <property type="match status" value="1"/>
</dbReference>
<dbReference type="Proteomes" id="UP001295423">
    <property type="component" value="Unassembled WGS sequence"/>
</dbReference>
<feature type="compositionally biased region" description="Basic and acidic residues" evidence="2">
    <location>
        <begin position="389"/>
        <end position="419"/>
    </location>
</feature>
<sequence>MTSNGECQTANATEKEDWEIQRDYHKSLADAAFRVGAFRTAIAEYSKSIDLEKPSEEVEEAQKPVAVSKLLLVLYSNRSAAYLRNSEKSKALKDAQMCVELDPKFIKGHSRLASALHSLKRYEQAHDAYNQVLKLDATNPPAKKGAAECAKALEAIKQQAFELEQDRKERLLAQEQADEEESKGLEKEKDEEKQQSPEEAEDDLLNDFFDEVEEVTTKKEDELKADKATNFIKNDRKTLGSAKQQMDRLLQSNYEWRNLNPFYVLQLPVEATDDDISRRYKALSLLLHPDKSGGSDRAQLAYDQVQKAKNTLNDPDRTRHTRMLIEEGMKVGQRLWKTQKAGEKRTLQEVEEREIMRLFAQVEQKRKEVTQRERQFQQREQQQEDQEMEKERKSRQFDKQWRDEGRVDKRIGNWRDFQQKKKPKKD</sequence>
<dbReference type="Pfam" id="PF00226">
    <property type="entry name" value="DnaJ"/>
    <property type="match status" value="1"/>
</dbReference>
<proteinExistence type="predicted"/>
<dbReference type="PROSITE" id="PS50005">
    <property type="entry name" value="TPR"/>
    <property type="match status" value="1"/>
</dbReference>
<gene>
    <name evidence="4" type="ORF">CYCCA115_LOCUS14346</name>
</gene>
<dbReference type="AlphaFoldDB" id="A0AAD2FUY6"/>
<comment type="caution">
    <text evidence="4">The sequence shown here is derived from an EMBL/GenBank/DDBJ whole genome shotgun (WGS) entry which is preliminary data.</text>
</comment>
<dbReference type="EMBL" id="CAKOGP040001836">
    <property type="protein sequence ID" value="CAJ1953743.1"/>
    <property type="molecule type" value="Genomic_DNA"/>
</dbReference>
<evidence type="ECO:0000259" key="3">
    <source>
        <dbReference type="PROSITE" id="PS50076"/>
    </source>
</evidence>
<keyword evidence="5" id="KW-1185">Reference proteome</keyword>
<dbReference type="SUPFAM" id="SSF48452">
    <property type="entry name" value="TPR-like"/>
    <property type="match status" value="1"/>
</dbReference>
<feature type="domain" description="J" evidence="3">
    <location>
        <begin position="260"/>
        <end position="329"/>
    </location>
</feature>
<evidence type="ECO:0000256" key="1">
    <source>
        <dbReference type="PROSITE-ProRule" id="PRU00339"/>
    </source>
</evidence>
<dbReference type="PANTHER" id="PTHR15606:SF4">
    <property type="entry name" value="DNAJ HOMOLOG SUBFAMILY C MEMBER 8"/>
    <property type="match status" value="1"/>
</dbReference>
<feature type="region of interest" description="Disordered" evidence="2">
    <location>
        <begin position="175"/>
        <end position="204"/>
    </location>
</feature>
<dbReference type="InterPro" id="IPR011990">
    <property type="entry name" value="TPR-like_helical_dom_sf"/>
</dbReference>
<accession>A0AAD2FUY6</accession>
<dbReference type="SMART" id="SM00271">
    <property type="entry name" value="DnaJ"/>
    <property type="match status" value="1"/>
</dbReference>
<dbReference type="InterPro" id="IPR019734">
    <property type="entry name" value="TPR_rpt"/>
</dbReference>
<dbReference type="SMART" id="SM00028">
    <property type="entry name" value="TPR"/>
    <property type="match status" value="3"/>
</dbReference>
<evidence type="ECO:0000313" key="5">
    <source>
        <dbReference type="Proteomes" id="UP001295423"/>
    </source>
</evidence>
<dbReference type="PANTHER" id="PTHR15606">
    <property type="entry name" value="DNAJ HOMOLOG SUBFAMILY C MEMBER 8/LIPOPOLYSACCHARIDE SPECIFIC RESPONSE-7-RELATED"/>
    <property type="match status" value="1"/>
</dbReference>
<dbReference type="PRINTS" id="PR00625">
    <property type="entry name" value="JDOMAIN"/>
</dbReference>
<dbReference type="Gene3D" id="1.10.287.110">
    <property type="entry name" value="DnaJ domain"/>
    <property type="match status" value="1"/>
</dbReference>
<dbReference type="GO" id="GO:0005634">
    <property type="term" value="C:nucleus"/>
    <property type="evidence" value="ECO:0007669"/>
    <property type="project" value="TreeGrafter"/>
</dbReference>
<feature type="repeat" description="TPR" evidence="1">
    <location>
        <begin position="106"/>
        <end position="139"/>
    </location>
</feature>
<feature type="compositionally biased region" description="Basic and acidic residues" evidence="2">
    <location>
        <begin position="182"/>
        <end position="196"/>
    </location>
</feature>
<dbReference type="Pfam" id="PF13181">
    <property type="entry name" value="TPR_8"/>
    <property type="match status" value="1"/>
</dbReference>
<evidence type="ECO:0000256" key="2">
    <source>
        <dbReference type="SAM" id="MobiDB-lite"/>
    </source>
</evidence>
<dbReference type="CDD" id="cd06257">
    <property type="entry name" value="DnaJ"/>
    <property type="match status" value="1"/>
</dbReference>
<reference evidence="4" key="1">
    <citation type="submission" date="2023-08" db="EMBL/GenBank/DDBJ databases">
        <authorList>
            <person name="Audoor S."/>
            <person name="Bilcke G."/>
        </authorList>
    </citation>
    <scope>NUCLEOTIDE SEQUENCE</scope>
</reference>
<dbReference type="InterPro" id="IPR001623">
    <property type="entry name" value="DnaJ_domain"/>
</dbReference>
<dbReference type="SUPFAM" id="SSF46565">
    <property type="entry name" value="Chaperone J-domain"/>
    <property type="match status" value="1"/>
</dbReference>